<dbReference type="Proteomes" id="UP000670092">
    <property type="component" value="Unassembled WGS sequence"/>
</dbReference>
<evidence type="ECO:0000313" key="2">
    <source>
        <dbReference type="Proteomes" id="UP000670092"/>
    </source>
</evidence>
<keyword evidence="1" id="KW-0418">Kinase</keyword>
<keyword evidence="1" id="KW-0808">Transferase</keyword>
<evidence type="ECO:0000313" key="1">
    <source>
        <dbReference type="EMBL" id="KAG5299676.1"/>
    </source>
</evidence>
<dbReference type="EMBL" id="JAEVHI010000002">
    <property type="protein sequence ID" value="KAG5299676.1"/>
    <property type="molecule type" value="Genomic_DNA"/>
</dbReference>
<sequence>MRRVAECRESLETPLGLTLILNCPQRSLHLRAWHPYKNHPLLILLSRLT</sequence>
<protein>
    <submittedName>
        <fullName evidence="1">Casein kinase II</fullName>
    </submittedName>
</protein>
<dbReference type="VEuPathDB" id="FungiDB:I7I52_10067"/>
<name>A0A8H7YYS3_AJECA</name>
<reference evidence="1 2" key="1">
    <citation type="submission" date="2021-01" db="EMBL/GenBank/DDBJ databases">
        <title>Chromosome-level genome assembly of a human fungal pathogen reveals clustering of transcriptionally co-regulated genes.</title>
        <authorList>
            <person name="Voorhies M."/>
            <person name="Cohen S."/>
            <person name="Shea T.P."/>
            <person name="Petrus S."/>
            <person name="Munoz J.F."/>
            <person name="Poplawski S."/>
            <person name="Goldman W.E."/>
            <person name="Michael T."/>
            <person name="Cuomo C.A."/>
            <person name="Sil A."/>
            <person name="Beyhan S."/>
        </authorList>
    </citation>
    <scope>NUCLEOTIDE SEQUENCE [LARGE SCALE GENOMIC DNA]</scope>
    <source>
        <strain evidence="1 2">G184AR</strain>
    </source>
</reference>
<gene>
    <name evidence="1" type="ORF">I7I52_10067</name>
</gene>
<proteinExistence type="predicted"/>
<dbReference type="AlphaFoldDB" id="A0A8H7YYS3"/>
<accession>A0A8H7YYS3</accession>
<organism evidence="1 2">
    <name type="scientific">Ajellomyces capsulatus</name>
    <name type="common">Darling's disease fungus</name>
    <name type="synonym">Histoplasma capsulatum</name>
    <dbReference type="NCBI Taxonomy" id="5037"/>
    <lineage>
        <taxon>Eukaryota</taxon>
        <taxon>Fungi</taxon>
        <taxon>Dikarya</taxon>
        <taxon>Ascomycota</taxon>
        <taxon>Pezizomycotina</taxon>
        <taxon>Eurotiomycetes</taxon>
        <taxon>Eurotiomycetidae</taxon>
        <taxon>Onygenales</taxon>
        <taxon>Ajellomycetaceae</taxon>
        <taxon>Histoplasma</taxon>
    </lineage>
</organism>
<dbReference type="GO" id="GO:0016301">
    <property type="term" value="F:kinase activity"/>
    <property type="evidence" value="ECO:0007669"/>
    <property type="project" value="UniProtKB-KW"/>
</dbReference>
<comment type="caution">
    <text evidence="1">The sequence shown here is derived from an EMBL/GenBank/DDBJ whole genome shotgun (WGS) entry which is preliminary data.</text>
</comment>